<name>A0ABW2UYU0_9BACL</name>
<keyword evidence="3" id="KW-1185">Reference proteome</keyword>
<keyword evidence="1" id="KW-1133">Transmembrane helix</keyword>
<evidence type="ECO:0000313" key="3">
    <source>
        <dbReference type="Proteomes" id="UP001596528"/>
    </source>
</evidence>
<accession>A0ABW2UYU0</accession>
<evidence type="ECO:0000256" key="1">
    <source>
        <dbReference type="SAM" id="Phobius"/>
    </source>
</evidence>
<proteinExistence type="predicted"/>
<dbReference type="Proteomes" id="UP001596528">
    <property type="component" value="Unassembled WGS sequence"/>
</dbReference>
<evidence type="ECO:0008006" key="4">
    <source>
        <dbReference type="Google" id="ProtNLM"/>
    </source>
</evidence>
<dbReference type="EMBL" id="JBHTGQ010000009">
    <property type="protein sequence ID" value="MFC7749052.1"/>
    <property type="molecule type" value="Genomic_DNA"/>
</dbReference>
<keyword evidence="1" id="KW-0472">Membrane</keyword>
<feature type="transmembrane region" description="Helical" evidence="1">
    <location>
        <begin position="21"/>
        <end position="49"/>
    </location>
</feature>
<sequence length="144" mass="15063">MNTYEQPMEPQPKKKHSGYGIAAFVLAMAMLVIGLTGFISFIASVALYLPDHLDTSNPDALTQEAITEAMEPFIEEKGGILAFFGLTVGLSFLCGLIGLILGIVGIMQKDRRKGFAIAGTIINGGATLIAAFFVLIALAAAAGA</sequence>
<organism evidence="2 3">
    <name type="scientific">Paenibacillus thermoaerophilus</name>
    <dbReference type="NCBI Taxonomy" id="1215385"/>
    <lineage>
        <taxon>Bacteria</taxon>
        <taxon>Bacillati</taxon>
        <taxon>Bacillota</taxon>
        <taxon>Bacilli</taxon>
        <taxon>Bacillales</taxon>
        <taxon>Paenibacillaceae</taxon>
        <taxon>Paenibacillus</taxon>
    </lineage>
</organism>
<feature type="transmembrane region" description="Helical" evidence="1">
    <location>
        <begin position="115"/>
        <end position="142"/>
    </location>
</feature>
<gene>
    <name evidence="2" type="ORF">ACFQWB_03710</name>
</gene>
<keyword evidence="1" id="KW-0812">Transmembrane</keyword>
<evidence type="ECO:0000313" key="2">
    <source>
        <dbReference type="EMBL" id="MFC7749052.1"/>
    </source>
</evidence>
<feature type="transmembrane region" description="Helical" evidence="1">
    <location>
        <begin position="80"/>
        <end position="103"/>
    </location>
</feature>
<dbReference type="RefSeq" id="WP_138789396.1">
    <property type="nucleotide sequence ID" value="NZ_JBHTGQ010000009.1"/>
</dbReference>
<comment type="caution">
    <text evidence="2">The sequence shown here is derived from an EMBL/GenBank/DDBJ whole genome shotgun (WGS) entry which is preliminary data.</text>
</comment>
<protein>
    <recommendedName>
        <fullName evidence="4">DUF4064 domain-containing protein</fullName>
    </recommendedName>
</protein>
<reference evidence="3" key="1">
    <citation type="journal article" date="2019" name="Int. J. Syst. Evol. Microbiol.">
        <title>The Global Catalogue of Microorganisms (GCM) 10K type strain sequencing project: providing services to taxonomists for standard genome sequencing and annotation.</title>
        <authorList>
            <consortium name="The Broad Institute Genomics Platform"/>
            <consortium name="The Broad Institute Genome Sequencing Center for Infectious Disease"/>
            <person name="Wu L."/>
            <person name="Ma J."/>
        </authorList>
    </citation>
    <scope>NUCLEOTIDE SEQUENCE [LARGE SCALE GENOMIC DNA]</scope>
    <source>
        <strain evidence="3">JCM 18657</strain>
    </source>
</reference>